<dbReference type="SUPFAM" id="SSF46785">
    <property type="entry name" value="Winged helix' DNA-binding domain"/>
    <property type="match status" value="1"/>
</dbReference>
<comment type="catalytic activity">
    <reaction evidence="5">
        <text>siroheme + 2 H(+) = 12,18-didecarboxysiroheme + 2 CO2</text>
        <dbReference type="Rhea" id="RHEA:19093"/>
        <dbReference type="ChEBI" id="CHEBI:15378"/>
        <dbReference type="ChEBI" id="CHEBI:16526"/>
        <dbReference type="ChEBI" id="CHEBI:60052"/>
        <dbReference type="ChEBI" id="CHEBI:140497"/>
        <dbReference type="EC" id="4.1.1.111"/>
    </reaction>
</comment>
<reference evidence="9" key="1">
    <citation type="journal article" date="2015" name="MBio">
        <title>Genome-Resolved Metagenomic Analysis Reveals Roles for Candidate Phyla and Other Microbial Community Members in Biogeochemical Transformations in Oil Reservoirs.</title>
        <authorList>
            <person name="Hu P."/>
            <person name="Tom L."/>
            <person name="Singh A."/>
            <person name="Thomas B.C."/>
            <person name="Baker B.J."/>
            <person name="Piceno Y.M."/>
            <person name="Andersen G.L."/>
            <person name="Banfield J.F."/>
        </authorList>
    </citation>
    <scope>NUCLEOTIDE SEQUENCE [LARGE SCALE GENOMIC DNA]</scope>
</reference>
<comment type="caution">
    <text evidence="8">The sequence shown here is derived from an EMBL/GenBank/DDBJ whole genome shotgun (WGS) entry which is preliminary data.</text>
</comment>
<dbReference type="Gene3D" id="1.10.10.10">
    <property type="entry name" value="Winged helix-like DNA-binding domain superfamily/Winged helix DNA-binding domain"/>
    <property type="match status" value="1"/>
</dbReference>
<dbReference type="EMBL" id="LGGS01000151">
    <property type="protein sequence ID" value="KUK81449.1"/>
    <property type="molecule type" value="Genomic_DNA"/>
</dbReference>
<dbReference type="GO" id="GO:0016829">
    <property type="term" value="F:lyase activity"/>
    <property type="evidence" value="ECO:0007669"/>
    <property type="project" value="UniProtKB-KW"/>
</dbReference>
<dbReference type="InterPro" id="IPR040523">
    <property type="entry name" value="AsnC_trans_reg2"/>
</dbReference>
<evidence type="ECO:0000256" key="2">
    <source>
        <dbReference type="ARBA" id="ARBA00023444"/>
    </source>
</evidence>
<sequence>MKPDPVDNKLINLIQSNFPLVPEPYREIGAILGIGEDEVMDRIKRLRENGVLRRLGGIFDSRKLGYAGTLCAIKVPEGRIDETAAVINSYSGVTHNYIREHRFNMWFTVLAPSQDELDEIIKQIKSRTGINDIMVLPAEKIFKIRVNFDLD</sequence>
<feature type="domain" description="Siroheme decarboxylase NirL-like HTH" evidence="7">
    <location>
        <begin position="7"/>
        <end position="53"/>
    </location>
</feature>
<organism evidence="8 9">
    <name type="scientific">Pelotomaculum thermopropionicum</name>
    <dbReference type="NCBI Taxonomy" id="110500"/>
    <lineage>
        <taxon>Bacteria</taxon>
        <taxon>Bacillati</taxon>
        <taxon>Bacillota</taxon>
        <taxon>Clostridia</taxon>
        <taxon>Eubacteriales</taxon>
        <taxon>Desulfotomaculaceae</taxon>
        <taxon>Pelotomaculum</taxon>
    </lineage>
</organism>
<dbReference type="InterPro" id="IPR036388">
    <property type="entry name" value="WH-like_DNA-bd_sf"/>
</dbReference>
<keyword evidence="1" id="KW-0456">Lyase</keyword>
<evidence type="ECO:0000256" key="3">
    <source>
        <dbReference type="ARBA" id="ARBA00023457"/>
    </source>
</evidence>
<evidence type="ECO:0000313" key="9">
    <source>
        <dbReference type="Proteomes" id="UP000054705"/>
    </source>
</evidence>
<dbReference type="PANTHER" id="PTHR43413:SF1">
    <property type="entry name" value="SIROHEME DECARBOXYLASE NIRL SUBUNIT"/>
    <property type="match status" value="1"/>
</dbReference>
<evidence type="ECO:0000259" key="6">
    <source>
        <dbReference type="Pfam" id="PF17805"/>
    </source>
</evidence>
<proteinExistence type="inferred from homology"/>
<dbReference type="Pfam" id="PF17805">
    <property type="entry name" value="AsnC_trans_reg2"/>
    <property type="match status" value="1"/>
</dbReference>
<dbReference type="InterPro" id="IPR050684">
    <property type="entry name" value="HTH-Siroheme_Decarb"/>
</dbReference>
<dbReference type="InterPro" id="IPR053953">
    <property type="entry name" value="NirdL-like_HTH"/>
</dbReference>
<gene>
    <name evidence="8" type="ORF">XD97_0646</name>
</gene>
<dbReference type="InterPro" id="IPR036390">
    <property type="entry name" value="WH_DNA-bd_sf"/>
</dbReference>
<dbReference type="EC" id="4.1.1.111" evidence="4"/>
<dbReference type="Pfam" id="PF22451">
    <property type="entry name" value="NirdL-like_HTH"/>
    <property type="match status" value="1"/>
</dbReference>
<dbReference type="PATRIC" id="fig|110500.4.peg.101"/>
<protein>
    <recommendedName>
        <fullName evidence="4">siroheme decarboxylase</fullName>
        <ecNumber evidence="4">4.1.1.111</ecNumber>
    </recommendedName>
</protein>
<dbReference type="Gene3D" id="3.30.70.3460">
    <property type="match status" value="1"/>
</dbReference>
<evidence type="ECO:0000313" key="8">
    <source>
        <dbReference type="EMBL" id="KUK81449.1"/>
    </source>
</evidence>
<dbReference type="AlphaFoldDB" id="A0A101HRF4"/>
<evidence type="ECO:0000256" key="1">
    <source>
        <dbReference type="ARBA" id="ARBA00023239"/>
    </source>
</evidence>
<name>A0A101HRF4_9FIRM</name>
<evidence type="ECO:0000256" key="5">
    <source>
        <dbReference type="ARBA" id="ARBA00048470"/>
    </source>
</evidence>
<comment type="similarity">
    <text evidence="3">Belongs to the Ahb/Nir family.</text>
</comment>
<comment type="pathway">
    <text evidence="2">Porphyrin-containing compound metabolism.</text>
</comment>
<feature type="domain" description="Siroheme decarboxylase AsnC-like ligand binding" evidence="6">
    <location>
        <begin position="63"/>
        <end position="143"/>
    </location>
</feature>
<evidence type="ECO:0000259" key="7">
    <source>
        <dbReference type="Pfam" id="PF22451"/>
    </source>
</evidence>
<dbReference type="PANTHER" id="PTHR43413">
    <property type="entry name" value="TRANSCRIPTIONAL REGULATOR, ASNC FAMILY"/>
    <property type="match status" value="1"/>
</dbReference>
<dbReference type="Proteomes" id="UP000054705">
    <property type="component" value="Unassembled WGS sequence"/>
</dbReference>
<evidence type="ECO:0000256" key="4">
    <source>
        <dbReference type="ARBA" id="ARBA00023471"/>
    </source>
</evidence>
<accession>A0A101HRF4</accession>